<organism evidence="8 9">
    <name type="scientific">Saccharothrix texasensis</name>
    <dbReference type="NCBI Taxonomy" id="103734"/>
    <lineage>
        <taxon>Bacteria</taxon>
        <taxon>Bacillati</taxon>
        <taxon>Actinomycetota</taxon>
        <taxon>Actinomycetes</taxon>
        <taxon>Pseudonocardiales</taxon>
        <taxon>Pseudonocardiaceae</taxon>
        <taxon>Saccharothrix</taxon>
    </lineage>
</organism>
<comment type="similarity">
    <text evidence="1">Belongs to the sigma-70 factor family. ECF subfamily.</text>
</comment>
<dbReference type="Pfam" id="PF08281">
    <property type="entry name" value="Sigma70_r4_2"/>
    <property type="match status" value="1"/>
</dbReference>
<feature type="domain" description="RNA polymerase sigma-70 region 2" evidence="6">
    <location>
        <begin position="18"/>
        <end position="73"/>
    </location>
</feature>
<comment type="caution">
    <text evidence="8">The sequence shown here is derived from an EMBL/GenBank/DDBJ whole genome shotgun (WGS) entry which is preliminary data.</text>
</comment>
<dbReference type="NCBIfam" id="TIGR02983">
    <property type="entry name" value="SigE-fam_strep"/>
    <property type="match status" value="1"/>
</dbReference>
<evidence type="ECO:0000256" key="4">
    <source>
        <dbReference type="ARBA" id="ARBA00023125"/>
    </source>
</evidence>
<keyword evidence="4" id="KW-0238">DNA-binding</keyword>
<evidence type="ECO:0000256" key="1">
    <source>
        <dbReference type="ARBA" id="ARBA00010641"/>
    </source>
</evidence>
<dbReference type="InterPro" id="IPR014325">
    <property type="entry name" value="RNA_pol_sigma-E_actinobac"/>
</dbReference>
<dbReference type="InterPro" id="IPR013249">
    <property type="entry name" value="RNA_pol_sigma70_r4_t2"/>
</dbReference>
<evidence type="ECO:0000313" key="9">
    <source>
        <dbReference type="Proteomes" id="UP000268727"/>
    </source>
</evidence>
<evidence type="ECO:0000256" key="3">
    <source>
        <dbReference type="ARBA" id="ARBA00023082"/>
    </source>
</evidence>
<dbReference type="InterPro" id="IPR013325">
    <property type="entry name" value="RNA_pol_sigma_r2"/>
</dbReference>
<dbReference type="OrthoDB" id="3783006at2"/>
<dbReference type="AlphaFoldDB" id="A0A3N1HAN4"/>
<dbReference type="Proteomes" id="UP000268727">
    <property type="component" value="Unassembled WGS sequence"/>
</dbReference>
<evidence type="ECO:0000313" key="8">
    <source>
        <dbReference type="EMBL" id="ROP39590.1"/>
    </source>
</evidence>
<dbReference type="Pfam" id="PF04542">
    <property type="entry name" value="Sigma70_r2"/>
    <property type="match status" value="1"/>
</dbReference>
<name>A0A3N1HAN4_9PSEU</name>
<dbReference type="Gene3D" id="1.10.1740.10">
    <property type="match status" value="1"/>
</dbReference>
<dbReference type="InterPro" id="IPR007627">
    <property type="entry name" value="RNA_pol_sigma70_r2"/>
</dbReference>
<evidence type="ECO:0000256" key="2">
    <source>
        <dbReference type="ARBA" id="ARBA00023015"/>
    </source>
</evidence>
<evidence type="ECO:0000259" key="6">
    <source>
        <dbReference type="Pfam" id="PF04542"/>
    </source>
</evidence>
<dbReference type="InterPro" id="IPR013324">
    <property type="entry name" value="RNA_pol_sigma_r3/r4-like"/>
</dbReference>
<gene>
    <name evidence="8" type="ORF">EDD40_4980</name>
</gene>
<evidence type="ECO:0000259" key="7">
    <source>
        <dbReference type="Pfam" id="PF08281"/>
    </source>
</evidence>
<dbReference type="CDD" id="cd06171">
    <property type="entry name" value="Sigma70_r4"/>
    <property type="match status" value="1"/>
</dbReference>
<keyword evidence="2" id="KW-0805">Transcription regulation</keyword>
<dbReference type="PANTHER" id="PTHR43133">
    <property type="entry name" value="RNA POLYMERASE ECF-TYPE SIGMA FACTO"/>
    <property type="match status" value="1"/>
</dbReference>
<dbReference type="PANTHER" id="PTHR43133:SF50">
    <property type="entry name" value="ECF RNA POLYMERASE SIGMA FACTOR SIGM"/>
    <property type="match status" value="1"/>
</dbReference>
<dbReference type="EMBL" id="RJKM01000001">
    <property type="protein sequence ID" value="ROP39590.1"/>
    <property type="molecule type" value="Genomic_DNA"/>
</dbReference>
<keyword evidence="3" id="KW-0731">Sigma factor</keyword>
<dbReference type="SUPFAM" id="SSF88659">
    <property type="entry name" value="Sigma3 and sigma4 domains of RNA polymerase sigma factors"/>
    <property type="match status" value="1"/>
</dbReference>
<keyword evidence="9" id="KW-1185">Reference proteome</keyword>
<dbReference type="SUPFAM" id="SSF88946">
    <property type="entry name" value="Sigma2 domain of RNA polymerase sigma factors"/>
    <property type="match status" value="1"/>
</dbReference>
<dbReference type="InterPro" id="IPR036388">
    <property type="entry name" value="WH-like_DNA-bd_sf"/>
</dbReference>
<protein>
    <submittedName>
        <fullName evidence="8">RNA polymerase sigma-70 factor (Sigma-E family)</fullName>
    </submittedName>
</protein>
<sequence>MERDREFGEFVDARALVMRRTAYLLCGDWHRAEDLVQTALTKLYVAWPRVRRGSVDAYARKVLVCAAIDEGRRGFRRRETVVGAVPDTAVPGTAPADLDVRRALALLPPGQRTVVVLRYWEDLSVTETARLLGRTEGTVKSQAAKGLAALRELLGRHVFEEQR</sequence>
<dbReference type="GO" id="GO:0016987">
    <property type="term" value="F:sigma factor activity"/>
    <property type="evidence" value="ECO:0007669"/>
    <property type="project" value="UniProtKB-KW"/>
</dbReference>
<feature type="domain" description="RNA polymerase sigma factor 70 region 4 type 2" evidence="7">
    <location>
        <begin position="99"/>
        <end position="150"/>
    </location>
</feature>
<proteinExistence type="inferred from homology"/>
<dbReference type="RefSeq" id="WP_123745049.1">
    <property type="nucleotide sequence ID" value="NZ_RJKM01000001.1"/>
</dbReference>
<accession>A0A3N1HAN4</accession>
<dbReference type="InterPro" id="IPR039425">
    <property type="entry name" value="RNA_pol_sigma-70-like"/>
</dbReference>
<evidence type="ECO:0000256" key="5">
    <source>
        <dbReference type="ARBA" id="ARBA00023163"/>
    </source>
</evidence>
<keyword evidence="5" id="KW-0804">Transcription</keyword>
<dbReference type="Gene3D" id="1.10.10.10">
    <property type="entry name" value="Winged helix-like DNA-binding domain superfamily/Winged helix DNA-binding domain"/>
    <property type="match status" value="1"/>
</dbReference>
<dbReference type="GO" id="GO:0006352">
    <property type="term" value="P:DNA-templated transcription initiation"/>
    <property type="evidence" value="ECO:0007669"/>
    <property type="project" value="InterPro"/>
</dbReference>
<dbReference type="GO" id="GO:0003677">
    <property type="term" value="F:DNA binding"/>
    <property type="evidence" value="ECO:0007669"/>
    <property type="project" value="UniProtKB-KW"/>
</dbReference>
<reference evidence="8 9" key="1">
    <citation type="submission" date="2018-11" db="EMBL/GenBank/DDBJ databases">
        <title>Sequencing the genomes of 1000 actinobacteria strains.</title>
        <authorList>
            <person name="Klenk H.-P."/>
        </authorList>
    </citation>
    <scope>NUCLEOTIDE SEQUENCE [LARGE SCALE GENOMIC DNA]</scope>
    <source>
        <strain evidence="8 9">DSM 44231</strain>
    </source>
</reference>